<dbReference type="AlphaFoldDB" id="A0A8J2LCS1"/>
<reference evidence="2" key="1">
    <citation type="submission" date="2021-06" db="EMBL/GenBank/DDBJ databases">
        <authorList>
            <person name="Hodson N. C."/>
            <person name="Mongue J. A."/>
            <person name="Jaron S. K."/>
        </authorList>
    </citation>
    <scope>NUCLEOTIDE SEQUENCE</scope>
</reference>
<evidence type="ECO:0000313" key="2">
    <source>
        <dbReference type="EMBL" id="CAG7829073.1"/>
    </source>
</evidence>
<evidence type="ECO:0000259" key="1">
    <source>
        <dbReference type="PROSITE" id="PS50994"/>
    </source>
</evidence>
<name>A0A8J2LCS1_9HEXA</name>
<dbReference type="InterPro" id="IPR041588">
    <property type="entry name" value="Integrase_H2C2"/>
</dbReference>
<dbReference type="GO" id="GO:0015074">
    <property type="term" value="P:DNA integration"/>
    <property type="evidence" value="ECO:0007669"/>
    <property type="project" value="InterPro"/>
</dbReference>
<dbReference type="PROSITE" id="PS50994">
    <property type="entry name" value="INTEGRASE"/>
    <property type="match status" value="1"/>
</dbReference>
<dbReference type="InterPro" id="IPR040676">
    <property type="entry name" value="DUF5641"/>
</dbReference>
<organism evidence="2 3">
    <name type="scientific">Allacma fusca</name>
    <dbReference type="NCBI Taxonomy" id="39272"/>
    <lineage>
        <taxon>Eukaryota</taxon>
        <taxon>Metazoa</taxon>
        <taxon>Ecdysozoa</taxon>
        <taxon>Arthropoda</taxon>
        <taxon>Hexapoda</taxon>
        <taxon>Collembola</taxon>
        <taxon>Symphypleona</taxon>
        <taxon>Sminthuridae</taxon>
        <taxon>Allacma</taxon>
    </lineage>
</organism>
<dbReference type="EMBL" id="CAJVCH010550026">
    <property type="protein sequence ID" value="CAG7829073.1"/>
    <property type="molecule type" value="Genomic_DNA"/>
</dbReference>
<sequence length="544" mass="61945">MWWTGPEFLYQPEVPDWQVDAPTDSQLVSVEKKKFKIQCHAVLSDISIIDRYSSFNKLKRVMAWCLRIFNNFKSKCKGGINLNAIELQCSVQRLIQLVQAATFKEEITALNKKEAILKQSILRQLDVFLDDNSCLRVGGRLKYASHLPFNCKHPLVLPGNHELTILIVRHLHITQLHAGPQLLLNSLLQNYWVVNGRKTINYVIRKCKVCAILRAKNAEQLMGNLPRSRVTPSSVFSSCGIDYAGPYLLRPINGRSPTLFKCYIALFICFATRPIHIELVSDLTTDSCLAAIRRFISRHLKPREIFSDCGTNFIGADREMKEFLALVKSDNHSGQVEKLLSNEGIQWRFNPPSAPHMGGLWEAGVKSTKYHLKRVLGNTPLNYEEFATLLTQVEACLNSRPICPISSSPEDLSALTPGHFTGGGDLTALPEPDYSHEKINRLSRWQLVQRISRQFWDRWSSEYLTRLQSRPKWWSHQPNFQVGDLVLIKDERLPPQQWPLSRITSVFPGNDGKVRVVSVKNASGTYKRPISKLCALPFADEKED</sequence>
<comment type="caution">
    <text evidence="2">The sequence shown here is derived from an EMBL/GenBank/DDBJ whole genome shotgun (WGS) entry which is preliminary data.</text>
</comment>
<keyword evidence="3" id="KW-1185">Reference proteome</keyword>
<proteinExistence type="predicted"/>
<dbReference type="Pfam" id="PF18701">
    <property type="entry name" value="DUF5641"/>
    <property type="match status" value="1"/>
</dbReference>
<accession>A0A8J2LCS1</accession>
<dbReference type="InterPro" id="IPR001584">
    <property type="entry name" value="Integrase_cat-core"/>
</dbReference>
<feature type="domain" description="Integrase catalytic" evidence="1">
    <location>
        <begin position="228"/>
        <end position="425"/>
    </location>
</feature>
<gene>
    <name evidence="2" type="ORF">AFUS01_LOCUS38957</name>
</gene>
<evidence type="ECO:0000313" key="3">
    <source>
        <dbReference type="Proteomes" id="UP000708208"/>
    </source>
</evidence>
<protein>
    <recommendedName>
        <fullName evidence="1">Integrase catalytic domain-containing protein</fullName>
    </recommendedName>
</protein>
<dbReference type="PANTHER" id="PTHR47331">
    <property type="entry name" value="PHD-TYPE DOMAIN-CONTAINING PROTEIN"/>
    <property type="match status" value="1"/>
</dbReference>
<dbReference type="OrthoDB" id="5984724at2759"/>
<dbReference type="Pfam" id="PF17921">
    <property type="entry name" value="Integrase_H2C2"/>
    <property type="match status" value="1"/>
</dbReference>
<dbReference type="Proteomes" id="UP000708208">
    <property type="component" value="Unassembled WGS sequence"/>
</dbReference>